<dbReference type="PRINTS" id="PR00792">
    <property type="entry name" value="PEPSIN"/>
</dbReference>
<evidence type="ECO:0000256" key="3">
    <source>
        <dbReference type="ARBA" id="ARBA00022750"/>
    </source>
</evidence>
<evidence type="ECO:0000313" key="12">
    <source>
        <dbReference type="Proteomes" id="UP000490939"/>
    </source>
</evidence>
<dbReference type="CDD" id="cd06097">
    <property type="entry name" value="Aspergillopepsin_like"/>
    <property type="match status" value="1"/>
</dbReference>
<feature type="signal peptide" evidence="6">
    <location>
        <begin position="1"/>
        <end position="22"/>
    </location>
</feature>
<feature type="domain" description="Peptidase A1" evidence="7">
    <location>
        <begin position="103"/>
        <end position="412"/>
    </location>
</feature>
<accession>A0A8H3UHI6</accession>
<reference evidence="8 11" key="1">
    <citation type="submission" date="2018-12" db="EMBL/GenBank/DDBJ databases">
        <title>Venturia inaequalis Genome Resource.</title>
        <authorList>
            <person name="Lichtner F.J."/>
        </authorList>
    </citation>
    <scope>NUCLEOTIDE SEQUENCE [LARGE SCALE GENOMIC DNA]</scope>
    <source>
        <strain evidence="8 11">120213</strain>
        <strain evidence="9">Bline_iso_100314</strain>
        <strain evidence="10 12">DMI_063113</strain>
    </source>
</reference>
<keyword evidence="2" id="KW-0645">Protease</keyword>
<keyword evidence="4" id="KW-0378">Hydrolase</keyword>
<evidence type="ECO:0000313" key="9">
    <source>
        <dbReference type="EMBL" id="KAE9986102.1"/>
    </source>
</evidence>
<gene>
    <name evidence="9" type="ORF">BLS_000035</name>
    <name evidence="10" type="ORF">EG327_011621</name>
    <name evidence="8" type="ORF">EG328_006067</name>
</gene>
<dbReference type="SUPFAM" id="SSF50630">
    <property type="entry name" value="Acid proteases"/>
    <property type="match status" value="1"/>
</dbReference>
<evidence type="ECO:0000259" key="7">
    <source>
        <dbReference type="PROSITE" id="PS51767"/>
    </source>
</evidence>
<dbReference type="PROSITE" id="PS51767">
    <property type="entry name" value="PEPTIDASE_A1"/>
    <property type="match status" value="1"/>
</dbReference>
<name>A0A8H3UHI6_VENIN</name>
<dbReference type="PANTHER" id="PTHR47966">
    <property type="entry name" value="BETA-SITE APP-CLEAVING ENZYME, ISOFORM A-RELATED"/>
    <property type="match status" value="1"/>
</dbReference>
<evidence type="ECO:0000256" key="2">
    <source>
        <dbReference type="ARBA" id="ARBA00022670"/>
    </source>
</evidence>
<evidence type="ECO:0000256" key="1">
    <source>
        <dbReference type="ARBA" id="ARBA00007447"/>
    </source>
</evidence>
<comment type="caution">
    <text evidence="8">The sequence shown here is derived from an EMBL/GenBank/DDBJ whole genome shotgun (WGS) entry which is preliminary data.</text>
</comment>
<dbReference type="OrthoDB" id="2747330at2759"/>
<dbReference type="Proteomes" id="UP000447873">
    <property type="component" value="Unassembled WGS sequence"/>
</dbReference>
<dbReference type="InterPro" id="IPR033121">
    <property type="entry name" value="PEPTIDASE_A1"/>
</dbReference>
<dbReference type="EMBL" id="WNWS01000320">
    <property type="protein sequence ID" value="KAE9970802.1"/>
    <property type="molecule type" value="Genomic_DNA"/>
</dbReference>
<evidence type="ECO:0000256" key="4">
    <source>
        <dbReference type="ARBA" id="ARBA00022801"/>
    </source>
</evidence>
<evidence type="ECO:0000313" key="11">
    <source>
        <dbReference type="Proteomes" id="UP000447873"/>
    </source>
</evidence>
<dbReference type="Pfam" id="PF00026">
    <property type="entry name" value="Asp"/>
    <property type="match status" value="1"/>
</dbReference>
<keyword evidence="3" id="KW-0064">Aspartyl protease</keyword>
<dbReference type="AlphaFoldDB" id="A0A8H3UHI6"/>
<evidence type="ECO:0000313" key="8">
    <source>
        <dbReference type="EMBL" id="KAE9970802.1"/>
    </source>
</evidence>
<evidence type="ECO:0000313" key="10">
    <source>
        <dbReference type="EMBL" id="KAE9991459.1"/>
    </source>
</evidence>
<protein>
    <recommendedName>
        <fullName evidence="7">Peptidase A1 domain-containing protein</fullName>
    </recommendedName>
</protein>
<comment type="similarity">
    <text evidence="1">Belongs to the peptidase A1 family.</text>
</comment>
<dbReference type="Proteomes" id="UP000490939">
    <property type="component" value="Unassembled WGS sequence"/>
</dbReference>
<dbReference type="InterPro" id="IPR021109">
    <property type="entry name" value="Peptidase_aspartic_dom_sf"/>
</dbReference>
<feature type="active site" evidence="5">
    <location>
        <position position="119"/>
    </location>
</feature>
<organism evidence="8 11">
    <name type="scientific">Venturia inaequalis</name>
    <name type="common">Apple scab fungus</name>
    <dbReference type="NCBI Taxonomy" id="5025"/>
    <lineage>
        <taxon>Eukaryota</taxon>
        <taxon>Fungi</taxon>
        <taxon>Dikarya</taxon>
        <taxon>Ascomycota</taxon>
        <taxon>Pezizomycotina</taxon>
        <taxon>Dothideomycetes</taxon>
        <taxon>Pleosporomycetidae</taxon>
        <taxon>Venturiales</taxon>
        <taxon>Venturiaceae</taxon>
        <taxon>Venturia</taxon>
    </lineage>
</organism>
<sequence length="521" mass="56387">MASRILFATILTALSWSEFVQADSLEKRSFSIPHSIPPQRYLDGPEALRKAYLKHGFEVPEALRLRKRQLITVGLTGPNQVDPAVPATTASEAAVTENNDLEYLSAVDIGGTIMQLDFDTGSSDLWVFSEHLPQQQLRGHQFYSLTNNTGGKPLDGLSWKIAYGDGSGASGVVFADRVKVGGVTATRQAVEAATSVSAQFIEEHSDGLLGLGFGNTNTIKPTKQPTFFENIKPSLKEPLFTVTLKKNATGVYDFGYIDPEKYIEPLQYVPINTTRGYWEYTTTGYSIGDGPMTKTSFQSIADTGTTLLLLPPAITRAYYASVAGAVMNATEGGYVFPCNSLLPDLTVELTGGVKATVPGTFMNRSLSMTKGSTSCYGGIQEGSKSLSIWGDVFLKSQFAVFDGRSPPRIGFAKQNERFIVPTPDNPPRAELPPRPLPPIPSPTAPTVSIPGVVVVPGAVMTLAPIARVEPVEVLKGKVSAGLSLIDDLVNRWKSGSGPERDGVIGRDRRMVGRFRYEDERR</sequence>
<dbReference type="EMBL" id="WNWQ01000001">
    <property type="protein sequence ID" value="KAE9986102.1"/>
    <property type="molecule type" value="Genomic_DNA"/>
</dbReference>
<feature type="active site" evidence="5">
    <location>
        <position position="302"/>
    </location>
</feature>
<keyword evidence="12" id="KW-1185">Reference proteome</keyword>
<feature type="chain" id="PRO_5044690590" description="Peptidase A1 domain-containing protein" evidence="6">
    <location>
        <begin position="23"/>
        <end position="521"/>
    </location>
</feature>
<dbReference type="InterPro" id="IPR034163">
    <property type="entry name" value="Aspergillopepsin-like_cat_dom"/>
</dbReference>
<evidence type="ECO:0000256" key="5">
    <source>
        <dbReference type="PIRSR" id="PIRSR601461-1"/>
    </source>
</evidence>
<proteinExistence type="inferred from homology"/>
<dbReference type="GO" id="GO:0006508">
    <property type="term" value="P:proteolysis"/>
    <property type="evidence" value="ECO:0007669"/>
    <property type="project" value="UniProtKB-KW"/>
</dbReference>
<evidence type="ECO:0000256" key="6">
    <source>
        <dbReference type="SAM" id="SignalP"/>
    </source>
</evidence>
<keyword evidence="6" id="KW-0732">Signal</keyword>
<dbReference type="PANTHER" id="PTHR47966:SF2">
    <property type="entry name" value="ASPERGILLOPEPSIN-1-RELATED"/>
    <property type="match status" value="1"/>
</dbReference>
<dbReference type="Proteomes" id="UP000433883">
    <property type="component" value="Unassembled WGS sequence"/>
</dbReference>
<dbReference type="EMBL" id="WNWR01000094">
    <property type="protein sequence ID" value="KAE9991459.1"/>
    <property type="molecule type" value="Genomic_DNA"/>
</dbReference>
<dbReference type="InterPro" id="IPR001461">
    <property type="entry name" value="Aspartic_peptidase_A1"/>
</dbReference>
<dbReference type="Gene3D" id="2.40.70.10">
    <property type="entry name" value="Acid Proteases"/>
    <property type="match status" value="2"/>
</dbReference>
<dbReference type="GO" id="GO:0004190">
    <property type="term" value="F:aspartic-type endopeptidase activity"/>
    <property type="evidence" value="ECO:0007669"/>
    <property type="project" value="UniProtKB-KW"/>
</dbReference>
<dbReference type="FunFam" id="2.40.70.10:FF:000026">
    <property type="entry name" value="Endothiapepsin"/>
    <property type="match status" value="1"/>
</dbReference>